<gene>
    <name evidence="2" type="ORF">TWF696_002675</name>
</gene>
<feature type="compositionally biased region" description="Low complexity" evidence="1">
    <location>
        <begin position="260"/>
        <end position="278"/>
    </location>
</feature>
<sequence length="309" mass="34196">MAICMEARSETHGHGIMANGYGNYLGYSHYNNVHDVFDGDFYKCLCEDLAKDLARELDFPDQTDLRRISQLQLFGSSWETDPYKKLLLRCLDHSLPKVRVMEPMTPRSRGASIDDGDATGVMTPSEDSVLEAASVPTNPPPSPALNPVDYPSASSVRCKHISSLLDSDGGNIDDGCLDDQSSMQQQQQMQQMQMQSVEQAGRKGLPLSSQSQSQSHLPSPPDSGDEANDKDDSSDDDSDEHIYDGLSASEIAEARRLRRQQQQPPSPAQQEQKQKQLSVHYHRRIASTGLLATVVTGDGSIIWHFKEFV</sequence>
<name>A0AAV9U1Y4_9PEZI</name>
<feature type="compositionally biased region" description="Acidic residues" evidence="1">
    <location>
        <begin position="223"/>
        <end position="239"/>
    </location>
</feature>
<dbReference type="AlphaFoldDB" id="A0AAV9U1Y4"/>
<feature type="compositionally biased region" description="Low complexity" evidence="1">
    <location>
        <begin position="180"/>
        <end position="196"/>
    </location>
</feature>
<organism evidence="2 3">
    <name type="scientific">Orbilia brochopaga</name>
    <dbReference type="NCBI Taxonomy" id="3140254"/>
    <lineage>
        <taxon>Eukaryota</taxon>
        <taxon>Fungi</taxon>
        <taxon>Dikarya</taxon>
        <taxon>Ascomycota</taxon>
        <taxon>Pezizomycotina</taxon>
        <taxon>Orbiliomycetes</taxon>
        <taxon>Orbiliales</taxon>
        <taxon>Orbiliaceae</taxon>
        <taxon>Orbilia</taxon>
    </lineage>
</organism>
<feature type="region of interest" description="Disordered" evidence="1">
    <location>
        <begin position="130"/>
        <end position="152"/>
    </location>
</feature>
<feature type="region of interest" description="Disordered" evidence="1">
    <location>
        <begin position="256"/>
        <end position="279"/>
    </location>
</feature>
<comment type="caution">
    <text evidence="2">The sequence shown here is derived from an EMBL/GenBank/DDBJ whole genome shotgun (WGS) entry which is preliminary data.</text>
</comment>
<feature type="region of interest" description="Disordered" evidence="1">
    <location>
        <begin position="165"/>
        <end position="242"/>
    </location>
</feature>
<proteinExistence type="predicted"/>
<evidence type="ECO:0000313" key="3">
    <source>
        <dbReference type="Proteomes" id="UP001375240"/>
    </source>
</evidence>
<evidence type="ECO:0000313" key="2">
    <source>
        <dbReference type="EMBL" id="KAK6334174.1"/>
    </source>
</evidence>
<reference evidence="2 3" key="1">
    <citation type="submission" date="2019-10" db="EMBL/GenBank/DDBJ databases">
        <authorList>
            <person name="Palmer J.M."/>
        </authorList>
    </citation>
    <scope>NUCLEOTIDE SEQUENCE [LARGE SCALE GENOMIC DNA]</scope>
    <source>
        <strain evidence="2 3">TWF696</strain>
    </source>
</reference>
<accession>A0AAV9U1Y4</accession>
<dbReference type="EMBL" id="JAVHNQ010000013">
    <property type="protein sequence ID" value="KAK6334174.1"/>
    <property type="molecule type" value="Genomic_DNA"/>
</dbReference>
<keyword evidence="3" id="KW-1185">Reference proteome</keyword>
<evidence type="ECO:0000256" key="1">
    <source>
        <dbReference type="SAM" id="MobiDB-lite"/>
    </source>
</evidence>
<protein>
    <submittedName>
        <fullName evidence="2">Uncharacterized protein</fullName>
    </submittedName>
</protein>
<dbReference type="Proteomes" id="UP001375240">
    <property type="component" value="Unassembled WGS sequence"/>
</dbReference>
<feature type="compositionally biased region" description="Low complexity" evidence="1">
    <location>
        <begin position="205"/>
        <end position="217"/>
    </location>
</feature>